<feature type="domain" description="Response regulatory" evidence="8">
    <location>
        <begin position="6"/>
        <end position="123"/>
    </location>
</feature>
<dbReference type="PANTHER" id="PTHR42872:SF6">
    <property type="entry name" value="PROTEIN-GLUTAMATE METHYLESTERASE_PROTEIN-GLUTAMINE GLUTAMINASE"/>
    <property type="match status" value="1"/>
</dbReference>
<dbReference type="EC" id="3.1.1.61" evidence="5"/>
<evidence type="ECO:0000259" key="9">
    <source>
        <dbReference type="PROSITE" id="PS50122"/>
    </source>
</evidence>
<evidence type="ECO:0000256" key="6">
    <source>
        <dbReference type="PROSITE-ProRule" id="PRU00050"/>
    </source>
</evidence>
<dbReference type="SUPFAM" id="SSF52172">
    <property type="entry name" value="CheY-like"/>
    <property type="match status" value="1"/>
</dbReference>
<dbReference type="PROSITE" id="PS50122">
    <property type="entry name" value="CHEB"/>
    <property type="match status" value="1"/>
</dbReference>
<evidence type="ECO:0000313" key="11">
    <source>
        <dbReference type="Proteomes" id="UP001319200"/>
    </source>
</evidence>
<dbReference type="PIRSF" id="PIRSF000876">
    <property type="entry name" value="RR_chemtxs_CheB"/>
    <property type="match status" value="1"/>
</dbReference>
<reference evidence="10 11" key="1">
    <citation type="submission" date="2021-05" db="EMBL/GenBank/DDBJ databases">
        <title>A Polyphasic approach of four new species of the genus Ohtaekwangia: Ohtaekwangia histidinii sp. nov., Ohtaekwangia cretensis sp. nov., Ohtaekwangia indiensis sp. nov., Ohtaekwangia reichenbachii sp. nov. from diverse environment.</title>
        <authorList>
            <person name="Octaviana S."/>
        </authorList>
    </citation>
    <scope>NUCLEOTIDE SEQUENCE [LARGE SCALE GENOMIC DNA]</scope>
    <source>
        <strain evidence="10 11">PWU4</strain>
    </source>
</reference>
<dbReference type="EMBL" id="JAHESF010000045">
    <property type="protein sequence ID" value="MBT1700656.1"/>
    <property type="molecule type" value="Genomic_DNA"/>
</dbReference>
<dbReference type="Pfam" id="PF00072">
    <property type="entry name" value="Response_reg"/>
    <property type="match status" value="1"/>
</dbReference>
<dbReference type="Proteomes" id="UP001319200">
    <property type="component" value="Unassembled WGS sequence"/>
</dbReference>
<dbReference type="Gene3D" id="3.40.50.2300">
    <property type="match status" value="1"/>
</dbReference>
<comment type="catalytic activity">
    <reaction evidence="4 5">
        <text>[protein]-L-glutamate 5-O-methyl ester + H2O = L-glutamyl-[protein] + methanol + H(+)</text>
        <dbReference type="Rhea" id="RHEA:23236"/>
        <dbReference type="Rhea" id="RHEA-COMP:10208"/>
        <dbReference type="Rhea" id="RHEA-COMP:10311"/>
        <dbReference type="ChEBI" id="CHEBI:15377"/>
        <dbReference type="ChEBI" id="CHEBI:15378"/>
        <dbReference type="ChEBI" id="CHEBI:17790"/>
        <dbReference type="ChEBI" id="CHEBI:29973"/>
        <dbReference type="ChEBI" id="CHEBI:82795"/>
        <dbReference type="EC" id="3.1.1.61"/>
    </reaction>
</comment>
<dbReference type="NCBIfam" id="NF009206">
    <property type="entry name" value="PRK12555.1"/>
    <property type="match status" value="1"/>
</dbReference>
<gene>
    <name evidence="5" type="primary">cheB</name>
    <name evidence="10" type="ORF">KK083_27450</name>
</gene>
<comment type="caution">
    <text evidence="10">The sequence shown here is derived from an EMBL/GenBank/DDBJ whole genome shotgun (WGS) entry which is preliminary data.</text>
</comment>
<comment type="catalytic activity">
    <reaction evidence="5">
        <text>L-glutaminyl-[protein] + H2O = L-glutamyl-[protein] + NH4(+)</text>
        <dbReference type="Rhea" id="RHEA:16441"/>
        <dbReference type="Rhea" id="RHEA-COMP:10207"/>
        <dbReference type="Rhea" id="RHEA-COMP:10208"/>
        <dbReference type="ChEBI" id="CHEBI:15377"/>
        <dbReference type="ChEBI" id="CHEBI:28938"/>
        <dbReference type="ChEBI" id="CHEBI:29973"/>
        <dbReference type="ChEBI" id="CHEBI:30011"/>
        <dbReference type="EC" id="3.5.1.44"/>
    </reaction>
</comment>
<dbReference type="CDD" id="cd16432">
    <property type="entry name" value="CheB_Rec"/>
    <property type="match status" value="1"/>
</dbReference>
<evidence type="ECO:0000313" key="10">
    <source>
        <dbReference type="EMBL" id="MBT1700656.1"/>
    </source>
</evidence>
<dbReference type="InterPro" id="IPR001789">
    <property type="entry name" value="Sig_transdc_resp-reg_receiver"/>
</dbReference>
<dbReference type="NCBIfam" id="NF001965">
    <property type="entry name" value="PRK00742.1"/>
    <property type="match status" value="1"/>
</dbReference>
<feature type="modified residue" description="4-aspartylphosphate" evidence="5 7">
    <location>
        <position position="57"/>
    </location>
</feature>
<dbReference type="SUPFAM" id="SSF52738">
    <property type="entry name" value="Methylesterase CheB, C-terminal domain"/>
    <property type="match status" value="1"/>
</dbReference>
<keyword evidence="11" id="KW-1185">Reference proteome</keyword>
<dbReference type="HAMAP" id="MF_00099">
    <property type="entry name" value="CheB_chemtxs"/>
    <property type="match status" value="1"/>
</dbReference>
<dbReference type="GO" id="GO:0006935">
    <property type="term" value="P:chemotaxis"/>
    <property type="evidence" value="ECO:0007669"/>
    <property type="project" value="UniProtKB-UniRule"/>
</dbReference>
<dbReference type="InterPro" id="IPR035909">
    <property type="entry name" value="CheB_C"/>
</dbReference>
<evidence type="ECO:0000256" key="5">
    <source>
        <dbReference type="HAMAP-Rule" id="MF_00099"/>
    </source>
</evidence>
<dbReference type="PROSITE" id="PS50110">
    <property type="entry name" value="RESPONSE_REGULATORY"/>
    <property type="match status" value="1"/>
</dbReference>
<evidence type="ECO:0000256" key="4">
    <source>
        <dbReference type="ARBA" id="ARBA00048267"/>
    </source>
</evidence>
<dbReference type="Pfam" id="PF01339">
    <property type="entry name" value="CheB_methylest"/>
    <property type="match status" value="1"/>
</dbReference>
<evidence type="ECO:0000259" key="8">
    <source>
        <dbReference type="PROSITE" id="PS50110"/>
    </source>
</evidence>
<keyword evidence="5 7" id="KW-0597">Phosphoprotein</keyword>
<comment type="function">
    <text evidence="5">Involved in chemotaxis. Part of a chemotaxis signal transduction system that modulates chemotaxis in response to various stimuli. Catalyzes the demethylation of specific methylglutamate residues introduced into the chemoreceptors (methyl-accepting chemotaxis proteins or MCP) by CheR. Also mediates the irreversible deamidation of specific glutamine residues to glutamic acid.</text>
</comment>
<keyword evidence="2 5" id="KW-0145">Chemotaxis</keyword>
<comment type="similarity">
    <text evidence="5">Belongs to the CheB family.</text>
</comment>
<dbReference type="EC" id="3.5.1.44" evidence="5"/>
<keyword evidence="1 5" id="KW-0963">Cytoplasm</keyword>
<evidence type="ECO:0000256" key="7">
    <source>
        <dbReference type="PROSITE-ProRule" id="PRU00169"/>
    </source>
</evidence>
<feature type="active site" evidence="5 6">
    <location>
        <position position="203"/>
    </location>
</feature>
<comment type="domain">
    <text evidence="5">Contains a C-terminal catalytic domain, and an N-terminal region which modulates catalytic activity.</text>
</comment>
<feature type="active site" evidence="5 6">
    <location>
        <position position="177"/>
    </location>
</feature>
<evidence type="ECO:0000256" key="1">
    <source>
        <dbReference type="ARBA" id="ARBA00022490"/>
    </source>
</evidence>
<dbReference type="GO" id="GO:0005737">
    <property type="term" value="C:cytoplasm"/>
    <property type="evidence" value="ECO:0007669"/>
    <property type="project" value="UniProtKB-SubCell"/>
</dbReference>
<feature type="domain" description="CheB-type methylesterase" evidence="9">
    <location>
        <begin position="165"/>
        <end position="354"/>
    </location>
</feature>
<accession>A0AAP2GLP8</accession>
<evidence type="ECO:0000256" key="2">
    <source>
        <dbReference type="ARBA" id="ARBA00022500"/>
    </source>
</evidence>
<dbReference type="GO" id="GO:0000156">
    <property type="term" value="F:phosphorelay response regulator activity"/>
    <property type="evidence" value="ECO:0007669"/>
    <property type="project" value="InterPro"/>
</dbReference>
<dbReference type="GO" id="GO:0008984">
    <property type="term" value="F:protein-glutamate methylesterase activity"/>
    <property type="evidence" value="ECO:0007669"/>
    <property type="project" value="UniProtKB-UniRule"/>
</dbReference>
<name>A0AAP2GLP8_9BACT</name>
<dbReference type="PANTHER" id="PTHR42872">
    <property type="entry name" value="PROTEIN-GLUTAMATE METHYLESTERASE/PROTEIN-GLUTAMINE GLUTAMINASE"/>
    <property type="match status" value="1"/>
</dbReference>
<protein>
    <recommendedName>
        <fullName evidence="5">Protein-glutamate methylesterase/protein-glutamine glutaminase</fullName>
        <ecNumber evidence="5">3.1.1.61</ecNumber>
        <ecNumber evidence="5">3.5.1.44</ecNumber>
    </recommendedName>
</protein>
<dbReference type="Gene3D" id="3.40.50.180">
    <property type="entry name" value="Methylesterase CheB, C-terminal domain"/>
    <property type="match status" value="1"/>
</dbReference>
<dbReference type="CDD" id="cd17541">
    <property type="entry name" value="REC_CheB-like"/>
    <property type="match status" value="1"/>
</dbReference>
<keyword evidence="3 5" id="KW-0378">Hydrolase</keyword>
<feature type="active site" evidence="5 6">
    <location>
        <position position="299"/>
    </location>
</feature>
<comment type="subcellular location">
    <subcellularLocation>
        <location evidence="5">Cytoplasm</location>
    </subcellularLocation>
</comment>
<organism evidence="10 11">
    <name type="scientific">Chryseosolibacter histidini</name>
    <dbReference type="NCBI Taxonomy" id="2782349"/>
    <lineage>
        <taxon>Bacteria</taxon>
        <taxon>Pseudomonadati</taxon>
        <taxon>Bacteroidota</taxon>
        <taxon>Cytophagia</taxon>
        <taxon>Cytophagales</taxon>
        <taxon>Chryseotaleaceae</taxon>
        <taxon>Chryseosolibacter</taxon>
    </lineage>
</organism>
<sequence>MKKAIKVLIIDDSALVRQTLAEIVGNDPQLEVIGKAADPFFAARHIRNEVPDVITLDIEMPRMDGLTFLRTLMARYPVPVVIISSLTQHGSHLALRALELGAIEIVAKSEIKNTREHLEETRIRIVDAIKAAYMAPVRRNSLAVAPEAQKTVSKPIRRNGKLPAYKTTDKVIAVGASTGGTEALRYFLQQMPADAPGILITQHMPAGFTKSFADQVNTLCEITVKEALDGERVMRGHAYIAPGGRHMELVRSGAKYFIKIRDGALVNRHRPSVDVLFNSVAHHAGQNALGIIMTGMGRDGAEGLLKMKEAGARTIAQDEKSSVVFGMPKEAIRIGGADQVLHLYDMPMKVRAFF</sequence>
<evidence type="ECO:0000256" key="3">
    <source>
        <dbReference type="ARBA" id="ARBA00022801"/>
    </source>
</evidence>
<dbReference type="InterPro" id="IPR000673">
    <property type="entry name" value="Sig_transdc_resp-reg_Me-estase"/>
</dbReference>
<dbReference type="InterPro" id="IPR008248">
    <property type="entry name" value="CheB-like"/>
</dbReference>
<dbReference type="AlphaFoldDB" id="A0AAP2GLP8"/>
<dbReference type="GO" id="GO:0050568">
    <property type="term" value="F:protein-glutamine glutaminase activity"/>
    <property type="evidence" value="ECO:0007669"/>
    <property type="project" value="UniProtKB-UniRule"/>
</dbReference>
<dbReference type="RefSeq" id="WP_254169345.1">
    <property type="nucleotide sequence ID" value="NZ_JAHESF010000045.1"/>
</dbReference>
<dbReference type="SMART" id="SM00448">
    <property type="entry name" value="REC"/>
    <property type="match status" value="1"/>
</dbReference>
<comment type="PTM">
    <text evidence="5">Phosphorylated by CheA. Phosphorylation of the N-terminal regulatory domain activates the methylesterase activity.</text>
</comment>
<proteinExistence type="inferred from homology"/>
<dbReference type="InterPro" id="IPR011006">
    <property type="entry name" value="CheY-like_superfamily"/>
</dbReference>